<dbReference type="InterPro" id="IPR012338">
    <property type="entry name" value="Beta-lactam/transpept-like"/>
</dbReference>
<accession>A0A7V8SIY1</accession>
<evidence type="ECO:0000313" key="3">
    <source>
        <dbReference type="EMBL" id="MBA0015721.1"/>
    </source>
</evidence>
<dbReference type="PANTHER" id="PTHR43283:SF11">
    <property type="entry name" value="BETA-LACTAMASE-RELATED DOMAIN-CONTAINING PROTEIN"/>
    <property type="match status" value="1"/>
</dbReference>
<keyword evidence="1" id="KW-0378">Hydrolase</keyword>
<evidence type="ECO:0000313" key="4">
    <source>
        <dbReference type="Proteomes" id="UP000530186"/>
    </source>
</evidence>
<name>A0A7V8SIY1_9LACT</name>
<dbReference type="PANTHER" id="PTHR43283">
    <property type="entry name" value="BETA-LACTAMASE-RELATED"/>
    <property type="match status" value="1"/>
</dbReference>
<dbReference type="SUPFAM" id="SSF56601">
    <property type="entry name" value="beta-lactamase/transpeptidase-like"/>
    <property type="match status" value="1"/>
</dbReference>
<feature type="domain" description="Beta-lactamase-related" evidence="2">
    <location>
        <begin position="21"/>
        <end position="320"/>
    </location>
</feature>
<dbReference type="EMBL" id="JACBNY010000001">
    <property type="protein sequence ID" value="MBA0015721.1"/>
    <property type="molecule type" value="Genomic_DNA"/>
</dbReference>
<dbReference type="AlphaFoldDB" id="A0A7V8SIY1"/>
<proteinExistence type="predicted"/>
<evidence type="ECO:0000259" key="2">
    <source>
        <dbReference type="Pfam" id="PF00144"/>
    </source>
</evidence>
<evidence type="ECO:0000256" key="1">
    <source>
        <dbReference type="ARBA" id="ARBA00022801"/>
    </source>
</evidence>
<protein>
    <submittedName>
        <fullName evidence="3">Beta-lactamase family protein</fullName>
    </submittedName>
</protein>
<gene>
    <name evidence="3" type="ORF">HZR21_00925</name>
</gene>
<dbReference type="GO" id="GO:0016787">
    <property type="term" value="F:hydrolase activity"/>
    <property type="evidence" value="ECO:0007669"/>
    <property type="project" value="UniProtKB-KW"/>
</dbReference>
<keyword evidence="4" id="KW-1185">Reference proteome</keyword>
<dbReference type="RefSeq" id="WP_180745615.1">
    <property type="nucleotide sequence ID" value="NZ_CBCRWQ010000023.1"/>
</dbReference>
<dbReference type="InterPro" id="IPR001466">
    <property type="entry name" value="Beta-lactam-related"/>
</dbReference>
<comment type="caution">
    <text evidence="3">The sequence shown here is derived from an EMBL/GenBank/DDBJ whole genome shotgun (WGS) entry which is preliminary data.</text>
</comment>
<dbReference type="GeneID" id="303194068"/>
<dbReference type="Proteomes" id="UP000530186">
    <property type="component" value="Unassembled WGS sequence"/>
</dbReference>
<sequence>MIVATPDSPLELVKVYVAFGIFPGASFAIINGQDIEKHVFGYERLKPEPVLLQADMTYDLASVSKVVGTGTLMINLILSGKVGLDELLTDYYPDFKGSGSTTLTIRQLLTHTSGIDPFIENRHNLAYDELRAALNQVTVTSDKTFHYTDVNFILLGFMLEAIYGQDLADILQDRVFKPFNMHHTSFVAPDKTVATAWDLPKGLVHDPKAQVLGRHTGSAGLFSDLDDLIAFSQAYFANPAYLTLMQDYAKANKARSLAWDLVGLETSAETSKNQVGQWLLHTGYTGTFILLNLKTQQAVIFLSNRVHLRDERKQWIADRNVLIQAFLKMMENVV</sequence>
<dbReference type="Pfam" id="PF00144">
    <property type="entry name" value="Beta-lactamase"/>
    <property type="match status" value="1"/>
</dbReference>
<dbReference type="Gene3D" id="3.40.710.10">
    <property type="entry name" value="DD-peptidase/beta-lactamase superfamily"/>
    <property type="match status" value="1"/>
</dbReference>
<dbReference type="InterPro" id="IPR050789">
    <property type="entry name" value="Diverse_Enzym_Activities"/>
</dbReference>
<organism evidence="3 4">
    <name type="scientific">Pseudolactococcus laudensis</name>
    <dbReference type="NCBI Taxonomy" id="1494461"/>
    <lineage>
        <taxon>Bacteria</taxon>
        <taxon>Bacillati</taxon>
        <taxon>Bacillota</taxon>
        <taxon>Bacilli</taxon>
        <taxon>Lactobacillales</taxon>
        <taxon>Streptococcaceae</taxon>
        <taxon>Pseudolactococcus</taxon>
    </lineage>
</organism>
<reference evidence="3 4" key="1">
    <citation type="submission" date="2020-07" db="EMBL/GenBank/DDBJ databases">
        <authorList>
            <person name="Hilgarth M."/>
            <person name="Werum V."/>
            <person name="Vogel R.F."/>
        </authorList>
    </citation>
    <scope>NUCLEOTIDE SEQUENCE [LARGE SCALE GENOMIC DNA]</scope>
    <source>
        <strain evidence="3 4">DSM 28961</strain>
    </source>
</reference>